<dbReference type="InterPro" id="IPR002611">
    <property type="entry name" value="IstB_ATP-bd"/>
</dbReference>
<keyword evidence="3" id="KW-1185">Reference proteome</keyword>
<proteinExistence type="predicted"/>
<dbReference type="CDD" id="cd00009">
    <property type="entry name" value="AAA"/>
    <property type="match status" value="1"/>
</dbReference>
<accession>A0ABR7NFN1</accession>
<dbReference type="Proteomes" id="UP000657421">
    <property type="component" value="Unassembled WGS sequence"/>
</dbReference>
<keyword evidence="2" id="KW-0547">Nucleotide-binding</keyword>
<name>A0ABR7NFN1_9FIRM</name>
<protein>
    <submittedName>
        <fullName evidence="2">ATP-binding protein</fullName>
    </submittedName>
</protein>
<dbReference type="Gene3D" id="3.40.50.300">
    <property type="entry name" value="P-loop containing nucleotide triphosphate hydrolases"/>
    <property type="match status" value="1"/>
</dbReference>
<reference evidence="2 3" key="1">
    <citation type="submission" date="2020-08" db="EMBL/GenBank/DDBJ databases">
        <title>Genome public.</title>
        <authorList>
            <person name="Liu C."/>
            <person name="Sun Q."/>
        </authorList>
    </citation>
    <scope>NUCLEOTIDE SEQUENCE [LARGE SCALE GENOMIC DNA]</scope>
    <source>
        <strain evidence="2 3">NSJ-46</strain>
    </source>
</reference>
<sequence>MTISDIAQRVVQQITPAGEKPVYECPVCKDTEMVLYVEDGVEYARPCECQARKRAKRLMRASGISEEDQGKGFADFQTFKEKSLEQARNTAIMYYRCFLKNQGQRVNSIVLCGASGRGKTMLGLCICNNLIKNNIEVKYMAYRQEITALKQVVTDDFSYSNRINTYKNAAVLFIDDYLKGKITESDINIMYEIINHRYLARLPIVLTTERTVSEMMEIDEATASRLVEMSREYIVTLGADTQNYRLRGRA</sequence>
<comment type="caution">
    <text evidence="2">The sequence shown here is derived from an EMBL/GenBank/DDBJ whole genome shotgun (WGS) entry which is preliminary data.</text>
</comment>
<evidence type="ECO:0000313" key="2">
    <source>
        <dbReference type="EMBL" id="MBC8574468.1"/>
    </source>
</evidence>
<organism evidence="2 3">
    <name type="scientific">Jingyaoa shaoxingensis</name>
    <dbReference type="NCBI Taxonomy" id="2763671"/>
    <lineage>
        <taxon>Bacteria</taxon>
        <taxon>Bacillati</taxon>
        <taxon>Bacillota</taxon>
        <taxon>Clostridia</taxon>
        <taxon>Lachnospirales</taxon>
        <taxon>Lachnospiraceae</taxon>
        <taxon>Jingyaoa</taxon>
    </lineage>
</organism>
<dbReference type="RefSeq" id="WP_249309929.1">
    <property type="nucleotide sequence ID" value="NZ_JACRSZ010000022.1"/>
</dbReference>
<evidence type="ECO:0000313" key="3">
    <source>
        <dbReference type="Proteomes" id="UP000657421"/>
    </source>
</evidence>
<dbReference type="EMBL" id="JACRSZ010000022">
    <property type="protein sequence ID" value="MBC8574468.1"/>
    <property type="molecule type" value="Genomic_DNA"/>
</dbReference>
<feature type="domain" description="IstB-like ATP-binding" evidence="1">
    <location>
        <begin position="52"/>
        <end position="216"/>
    </location>
</feature>
<evidence type="ECO:0000259" key="1">
    <source>
        <dbReference type="Pfam" id="PF01695"/>
    </source>
</evidence>
<dbReference type="PANTHER" id="PTHR30050:SF10">
    <property type="entry name" value="PHAGE-LIKE ELEMENT PBSX PROTEIN XKDC"/>
    <property type="match status" value="1"/>
</dbReference>
<dbReference type="GO" id="GO:0005524">
    <property type="term" value="F:ATP binding"/>
    <property type="evidence" value="ECO:0007669"/>
    <property type="project" value="UniProtKB-KW"/>
</dbReference>
<dbReference type="SUPFAM" id="SSF52540">
    <property type="entry name" value="P-loop containing nucleoside triphosphate hydrolases"/>
    <property type="match status" value="1"/>
</dbReference>
<gene>
    <name evidence="2" type="ORF">H8716_15555</name>
</gene>
<dbReference type="PANTHER" id="PTHR30050">
    <property type="entry name" value="CHROMOSOMAL REPLICATION INITIATOR PROTEIN DNAA"/>
    <property type="match status" value="1"/>
</dbReference>
<dbReference type="InterPro" id="IPR027417">
    <property type="entry name" value="P-loop_NTPase"/>
</dbReference>
<dbReference type="Pfam" id="PF01695">
    <property type="entry name" value="IstB_IS21"/>
    <property type="match status" value="1"/>
</dbReference>
<keyword evidence="2" id="KW-0067">ATP-binding</keyword>